<proteinExistence type="predicted"/>
<dbReference type="GO" id="GO:0060090">
    <property type="term" value="F:molecular adaptor activity"/>
    <property type="evidence" value="ECO:0007669"/>
    <property type="project" value="TreeGrafter"/>
</dbReference>
<dbReference type="InterPro" id="IPR019460">
    <property type="entry name" value="Atg11_C"/>
</dbReference>
<dbReference type="GO" id="GO:0000045">
    <property type="term" value="P:autophagosome assembly"/>
    <property type="evidence" value="ECO:0007669"/>
    <property type="project" value="InterPro"/>
</dbReference>
<feature type="domain" description="Autophagy-related protein 11 C-terminal" evidence="4">
    <location>
        <begin position="500"/>
        <end position="612"/>
    </location>
</feature>
<gene>
    <name evidence="5" type="ORF">PINE0816_LOCUS14706</name>
</gene>
<protein>
    <recommendedName>
        <fullName evidence="4">Autophagy-related protein 11 C-terminal domain-containing protein</fullName>
    </recommendedName>
</protein>
<keyword evidence="2 3" id="KW-0175">Coiled coil</keyword>
<dbReference type="GO" id="GO:0000422">
    <property type="term" value="P:autophagy of mitochondrion"/>
    <property type="evidence" value="ECO:0007669"/>
    <property type="project" value="TreeGrafter"/>
</dbReference>
<feature type="coiled-coil region" evidence="3">
    <location>
        <begin position="476"/>
        <end position="503"/>
    </location>
</feature>
<evidence type="ECO:0000313" key="5">
    <source>
        <dbReference type="EMBL" id="CAD8418571.1"/>
    </source>
</evidence>
<evidence type="ECO:0000259" key="4">
    <source>
        <dbReference type="Pfam" id="PF10377"/>
    </source>
</evidence>
<dbReference type="GO" id="GO:1990316">
    <property type="term" value="C:Atg1/ULK1 kinase complex"/>
    <property type="evidence" value="ECO:0007669"/>
    <property type="project" value="TreeGrafter"/>
</dbReference>
<dbReference type="GO" id="GO:0019901">
    <property type="term" value="F:protein kinase binding"/>
    <property type="evidence" value="ECO:0007669"/>
    <property type="project" value="TreeGrafter"/>
</dbReference>
<dbReference type="GO" id="GO:0034517">
    <property type="term" value="P:ribophagy"/>
    <property type="evidence" value="ECO:0007669"/>
    <property type="project" value="TreeGrafter"/>
</dbReference>
<name>A0A7S0CBT8_9STRA</name>
<evidence type="ECO:0000256" key="3">
    <source>
        <dbReference type="SAM" id="Coils"/>
    </source>
</evidence>
<dbReference type="GO" id="GO:0034045">
    <property type="term" value="C:phagophore assembly site membrane"/>
    <property type="evidence" value="ECO:0007669"/>
    <property type="project" value="TreeGrafter"/>
</dbReference>
<dbReference type="InterPro" id="IPR040040">
    <property type="entry name" value="ATG11"/>
</dbReference>
<dbReference type="EMBL" id="HBEL01031485">
    <property type="protein sequence ID" value="CAD8418571.1"/>
    <property type="molecule type" value="Transcribed_RNA"/>
</dbReference>
<organism evidence="5">
    <name type="scientific">Proboscia inermis</name>
    <dbReference type="NCBI Taxonomy" id="420281"/>
    <lineage>
        <taxon>Eukaryota</taxon>
        <taxon>Sar</taxon>
        <taxon>Stramenopiles</taxon>
        <taxon>Ochrophyta</taxon>
        <taxon>Bacillariophyta</taxon>
        <taxon>Coscinodiscophyceae</taxon>
        <taxon>Rhizosoleniophycidae</taxon>
        <taxon>Rhizosoleniales</taxon>
        <taxon>Rhizosoleniaceae</taxon>
        <taxon>Proboscia</taxon>
    </lineage>
</organism>
<dbReference type="Pfam" id="PF10377">
    <property type="entry name" value="ATG11"/>
    <property type="match status" value="1"/>
</dbReference>
<sequence>MQSLSTISLHQSLISVAQRSGRRIQTLLDTVPVERENAWAAQCQTAHSNLLNRFSDLETSFSQVGNISVWDDEARGDLDAEEKTIDTSNEVETEANKISQQQAQRLDQLTIDHARVVQVVMGAISREDSGANMMVASMSGVVDSSSDSSAHVPDKQNAQTAFSVLEELSQASKGIIPSMELDDNILTALMQRVADDKTNIMRRMRFRLRQISVAQSTIQRVLSSHSVLRDALAQQSDNMMHLEHIPEFTSSYRHFLSEVRRRRAYGIAVTSLAAEMIERMASMRVDEVKERERFLRGPGQHLMPAFFDIFAPTLASPPPLFAPHVPAMAELDTLPDVGTDIDFAEEQVVSVGETSGNNSISDEERNRDQIESVKSRINSVSMDAGDKGECAASGDDQDQQGLIVSADETSSNELMETYHEQRVAAEAERNTLAYENTVLRQAIERLGGKSPRTYVQQSRAKDKINQAEHAKAADKNKRVTQINSSLESRILSLENELAIERKKVDQSMVLMKRTTDEQLSETCDKISHSSFEVGDVGLFMPTGRGSGGKRTYLAFHSNCPHRYLCTESVDGTPDYVLGRIIYQAEKSAGPLGSKENPFGLHIGTKFWVLTVEVIKIP</sequence>
<dbReference type="PANTHER" id="PTHR13222:SF1">
    <property type="entry name" value="RB1-INDUCIBLE COILED-COIL PROTEIN 1"/>
    <property type="match status" value="1"/>
</dbReference>
<keyword evidence="1" id="KW-0072">Autophagy</keyword>
<evidence type="ECO:0000256" key="1">
    <source>
        <dbReference type="ARBA" id="ARBA00023006"/>
    </source>
</evidence>
<dbReference type="GO" id="GO:0034727">
    <property type="term" value="P:piecemeal microautophagy of the nucleus"/>
    <property type="evidence" value="ECO:0007669"/>
    <property type="project" value="TreeGrafter"/>
</dbReference>
<dbReference type="PANTHER" id="PTHR13222">
    <property type="entry name" value="RB1-INDUCIBLE COILED-COIL"/>
    <property type="match status" value="1"/>
</dbReference>
<accession>A0A7S0CBT8</accession>
<dbReference type="GO" id="GO:0061709">
    <property type="term" value="P:reticulophagy"/>
    <property type="evidence" value="ECO:0007669"/>
    <property type="project" value="TreeGrafter"/>
</dbReference>
<evidence type="ECO:0000256" key="2">
    <source>
        <dbReference type="ARBA" id="ARBA00023054"/>
    </source>
</evidence>
<reference evidence="5" key="1">
    <citation type="submission" date="2021-01" db="EMBL/GenBank/DDBJ databases">
        <authorList>
            <person name="Corre E."/>
            <person name="Pelletier E."/>
            <person name="Niang G."/>
            <person name="Scheremetjew M."/>
            <person name="Finn R."/>
            <person name="Kale V."/>
            <person name="Holt S."/>
            <person name="Cochrane G."/>
            <person name="Meng A."/>
            <person name="Brown T."/>
            <person name="Cohen L."/>
        </authorList>
    </citation>
    <scope>NUCLEOTIDE SEQUENCE</scope>
    <source>
        <strain evidence="5">CCAP1064/1</strain>
    </source>
</reference>
<dbReference type="AlphaFoldDB" id="A0A7S0CBT8"/>